<dbReference type="Proteomes" id="UP000317036">
    <property type="component" value="Unassembled WGS sequence"/>
</dbReference>
<name>A0A559JMA3_9BACL</name>
<keyword evidence="4" id="KW-1185">Reference proteome</keyword>
<protein>
    <recommendedName>
        <fullName evidence="2">Homeodomain phBC6A51-type domain-containing protein</fullName>
    </recommendedName>
</protein>
<dbReference type="AlphaFoldDB" id="A0A559JMA3"/>
<gene>
    <name evidence="3" type="ORF">FPZ49_32930</name>
</gene>
<comment type="caution">
    <text evidence="3">The sequence shown here is derived from an EMBL/GenBank/DDBJ whole genome shotgun (WGS) entry which is preliminary data.</text>
</comment>
<evidence type="ECO:0000259" key="2">
    <source>
        <dbReference type="Pfam" id="PF13022"/>
    </source>
</evidence>
<feature type="domain" description="Homeodomain phBC6A51-type" evidence="2">
    <location>
        <begin position="13"/>
        <end position="127"/>
    </location>
</feature>
<accession>A0A559JMA3</accession>
<dbReference type="InterPro" id="IPR024978">
    <property type="entry name" value="Homeodomain_phBC6A51-type"/>
</dbReference>
<dbReference type="OrthoDB" id="2199833at2"/>
<proteinExistence type="predicted"/>
<dbReference type="Pfam" id="PF13022">
    <property type="entry name" value="HTH_Tnp_1_2"/>
    <property type="match status" value="1"/>
</dbReference>
<organism evidence="3 4">
    <name type="scientific">Paenibacillus cremeus</name>
    <dbReference type="NCBI Taxonomy" id="2163881"/>
    <lineage>
        <taxon>Bacteria</taxon>
        <taxon>Bacillati</taxon>
        <taxon>Bacillota</taxon>
        <taxon>Bacilli</taxon>
        <taxon>Bacillales</taxon>
        <taxon>Paenibacillaceae</taxon>
        <taxon>Paenibacillus</taxon>
    </lineage>
</organism>
<evidence type="ECO:0000313" key="4">
    <source>
        <dbReference type="Proteomes" id="UP000317036"/>
    </source>
</evidence>
<evidence type="ECO:0000256" key="1">
    <source>
        <dbReference type="SAM" id="Coils"/>
    </source>
</evidence>
<dbReference type="Gene3D" id="1.10.10.60">
    <property type="entry name" value="Homeodomain-like"/>
    <property type="match status" value="1"/>
</dbReference>
<evidence type="ECO:0000313" key="3">
    <source>
        <dbReference type="EMBL" id="TVY00999.1"/>
    </source>
</evidence>
<dbReference type="EMBL" id="VNJI01000073">
    <property type="protein sequence ID" value="TVY00999.1"/>
    <property type="molecule type" value="Genomic_DNA"/>
</dbReference>
<feature type="coiled-coil region" evidence="1">
    <location>
        <begin position="120"/>
        <end position="147"/>
    </location>
</feature>
<dbReference type="RefSeq" id="WP_144854566.1">
    <property type="nucleotide sequence ID" value="NZ_VNJI01000073.1"/>
</dbReference>
<sequence>MKGIRMYNGGEQTLSAEQLYVAEILATPGRASMTLEEIGDAVGVSPRTISRWRAQPEFARYVQARTVAIVGERLPEIMHVVADRAEKGSAKHAELIFKSLGLLKDHLTVQPQMPDDDRSDASIEAEIERLRKELGELDDDIQGGNEL</sequence>
<reference evidence="3 4" key="1">
    <citation type="submission" date="2019-07" db="EMBL/GenBank/DDBJ databases">
        <authorList>
            <person name="Kim J."/>
        </authorList>
    </citation>
    <scope>NUCLEOTIDE SEQUENCE [LARGE SCALE GENOMIC DNA]</scope>
    <source>
        <strain evidence="3 4">JC52</strain>
    </source>
</reference>
<keyword evidence="1" id="KW-0175">Coiled coil</keyword>